<accession>A0A382A9J5</accession>
<proteinExistence type="predicted"/>
<dbReference type="AlphaFoldDB" id="A0A382A9J5"/>
<feature type="non-terminal residue" evidence="2">
    <location>
        <position position="1"/>
    </location>
</feature>
<feature type="coiled-coil region" evidence="1">
    <location>
        <begin position="48"/>
        <end position="75"/>
    </location>
</feature>
<organism evidence="2">
    <name type="scientific">marine metagenome</name>
    <dbReference type="NCBI Taxonomy" id="408172"/>
    <lineage>
        <taxon>unclassified sequences</taxon>
        <taxon>metagenomes</taxon>
        <taxon>ecological metagenomes</taxon>
    </lineage>
</organism>
<dbReference type="InterPro" id="IPR036465">
    <property type="entry name" value="vWFA_dom_sf"/>
</dbReference>
<dbReference type="SUPFAM" id="SSF53300">
    <property type="entry name" value="vWA-like"/>
    <property type="match status" value="1"/>
</dbReference>
<evidence type="ECO:0008006" key="3">
    <source>
        <dbReference type="Google" id="ProtNLM"/>
    </source>
</evidence>
<protein>
    <recommendedName>
        <fullName evidence="3">VWFA domain-containing protein</fullName>
    </recommendedName>
</protein>
<gene>
    <name evidence="2" type="ORF">METZ01_LOCUS151044</name>
</gene>
<evidence type="ECO:0000256" key="1">
    <source>
        <dbReference type="SAM" id="Coils"/>
    </source>
</evidence>
<reference evidence="2" key="1">
    <citation type="submission" date="2018-05" db="EMBL/GenBank/DDBJ databases">
        <authorList>
            <person name="Lanie J.A."/>
            <person name="Ng W.-L."/>
            <person name="Kazmierczak K.M."/>
            <person name="Andrzejewski T.M."/>
            <person name="Davidsen T.M."/>
            <person name="Wayne K.J."/>
            <person name="Tettelin H."/>
            <person name="Glass J.I."/>
            <person name="Rusch D."/>
            <person name="Podicherti R."/>
            <person name="Tsui H.-C.T."/>
            <person name="Winkler M.E."/>
        </authorList>
    </citation>
    <scope>NUCLEOTIDE SEQUENCE</scope>
</reference>
<dbReference type="Gene3D" id="3.40.50.410">
    <property type="entry name" value="von Willebrand factor, type A domain"/>
    <property type="match status" value="1"/>
</dbReference>
<sequence>VILLLVITKIYEPITIERSQINRQGLLAVLQDELFQIRGDTAIVNRGLKTVEEELAEEESLVRRLKLELTAIRSQFATTQDEASVDEQKQGSLLAARQMLTEEMKRLLRLYKRPDDDTTVGGIPVDSEYIIFVLDTSGSMFNGPWDIVIDKISETLAVYPKVKGIQVLNDEGKYMFSTFAGEWMSDSPQSRQNILNRLETWEAYSDSSPVEGITEALNTYYDRNKKISIYVYGDDFPGSKGSVESVARYVDRVNRADATGERLMRIHAVGFPTQFGGGVSPNAIRFANLMRTLCARNGGTFVAVTDIDSRRRFRIQIPGI</sequence>
<evidence type="ECO:0000313" key="2">
    <source>
        <dbReference type="EMBL" id="SVA98190.1"/>
    </source>
</evidence>
<dbReference type="EMBL" id="UINC01024484">
    <property type="protein sequence ID" value="SVA98190.1"/>
    <property type="molecule type" value="Genomic_DNA"/>
</dbReference>
<name>A0A382A9J5_9ZZZZ</name>
<keyword evidence="1" id="KW-0175">Coiled coil</keyword>